<dbReference type="EMBL" id="SRZC01000002">
    <property type="protein sequence ID" value="TGX83853.1"/>
    <property type="molecule type" value="Genomic_DNA"/>
</dbReference>
<protein>
    <submittedName>
        <fullName evidence="1">Uncharacterized protein</fullName>
    </submittedName>
</protein>
<evidence type="ECO:0000313" key="1">
    <source>
        <dbReference type="EMBL" id="TGX83853.1"/>
    </source>
</evidence>
<proteinExistence type="predicted"/>
<sequence>MQKLFITVVALLPALIVHSAKDNGMSFAEQSYPTNGTVVSDMVDNGTLSGSTINKAAADIPADNPITVSGEGELKTLIMTQVPEESFGDITTLIIQDHIITQEEFDFLATDLKNAVTINLADATLPDNVRLGDNVADKSVQWQFLILPKGTKIRPNFTKYGNLRYAVGGGLEKIWVVSTAAGYIKNNIDNIASILPEGINNTAETGKRLEVAFVGPINLDDVNSLVSTQSDNSASPLNNARIWNFYNAEGLSEADFEGLGSKTLGSNSDPTGFILPPGFNVKTIYEKIGDSWKIGNIYSLSAGDNGRTLTVRIINTKTFDIARFATVDSRIAVLSGGTVDDNIIKALNGTKRCVSVDLSDMNFPNGSDAILKNVTEGTVMYVKLPDNINFDIAHYDGTTFGAIARIKKSEYTPGTAFCQDIAVCYQRVPGTLNKMVGYRSTEMRKHEHIRYRGLFNMHDVEHLLVNNSNIYCDMTDVRVVKYNDEKDENKKPNEFSLDMVTDHPDKDMSKINNEFVKYLALPVGTAIPEDLQAFKKNCPSLLAIGTFDDDDKSLTLQSYAEKGGAVAHVAMMLCNDGDRISNDNPVKKLTMTGNLNFYDITKNLQQCNAEGHYSDGSNNETPQVPGFTAVATELHDCDFSNAVFPVQNDMRFSAAGMYSSNCERFKLPTSPYMTIIPDGCMNLFDKVTELCIPANYEEIGRDAFRQLGAKKITTTDNDPEIITDRGEGTIVLSANLRHICENAFWGINKIYDVYLLAEKAPKCESGAFDAAMLYGNNGFTNVHPSKRMNYINEGKVIGMLHYPRVIVGTDEEKNYTDVTRKYTLIDETGALNGKGELFVWPTHSEFGRSYRQAICTVEVNGEQRGCNWGAWKEYDANGDLIGSEGDGVILEGELTMDNTYNLDYAGWHEFVLANSYYRKASEGEITPDYSKFKEQDWYTICFPYNLTRSQLLKYFGVSQGETYNDGDREVAAEKDIYPDVRTLVEVKRHRNYSKEGGLITFVFSNNLITEDGGMDVEISSDKIQTAENGDRYMTKDTKPWNYVDAKTATDEELFDNDPIIVKGGYPYIIRPYIPVGKVNDDVHFIPAQSSDELGGGHSIVVNEATGAKVSVPYIKHQVYAIDVDNSTEDKEMYAKDGEDLYHYHFIGTYGFHDMSDSGVESVALQYKEMPMYSFFISKTKSNPRHLLYRTMTDGVKWNALTSIIGGNSSAQYMNLSRNEGDMTNVYVDFQCDNDAFEDINGNSKKTILAMDFAEEHGGTTGITDYTSVPQENAKRGVYSLDGRFVGTRTDNLPKGIYVANGKKYIVK</sequence>
<reference evidence="1" key="1">
    <citation type="submission" date="2019-04" db="EMBL/GenBank/DDBJ databases">
        <title>Microbes associate with the intestines of laboratory mice.</title>
        <authorList>
            <person name="Navarre W."/>
            <person name="Wong E."/>
            <person name="Huang K."/>
            <person name="Tropini C."/>
            <person name="Ng K."/>
            <person name="Yu B."/>
        </authorList>
    </citation>
    <scope>NUCLEOTIDE SEQUENCE</scope>
    <source>
        <strain evidence="1">NM73_A23</strain>
    </source>
</reference>
<comment type="caution">
    <text evidence="1">The sequence shown here is derived from an EMBL/GenBank/DDBJ whole genome shotgun (WGS) entry which is preliminary data.</text>
</comment>
<evidence type="ECO:0000313" key="2">
    <source>
        <dbReference type="Proteomes" id="UP000308886"/>
    </source>
</evidence>
<keyword evidence="2" id="KW-1185">Reference proteome</keyword>
<name>A0AC61QTJ4_9BACT</name>
<gene>
    <name evidence="1" type="ORF">E5358_01350</name>
</gene>
<organism evidence="1 2">
    <name type="scientific">Palleniella muris</name>
    <dbReference type="NCBI Taxonomy" id="3038145"/>
    <lineage>
        <taxon>Bacteria</taxon>
        <taxon>Pseudomonadati</taxon>
        <taxon>Bacteroidota</taxon>
        <taxon>Bacteroidia</taxon>
        <taxon>Bacteroidales</taxon>
        <taxon>Prevotellaceae</taxon>
        <taxon>Palleniella</taxon>
    </lineage>
</organism>
<accession>A0AC61QTJ4</accession>
<dbReference type="Proteomes" id="UP000308886">
    <property type="component" value="Unassembled WGS sequence"/>
</dbReference>